<dbReference type="Proteomes" id="UP000050783">
    <property type="component" value="Unassembled WGS sequence"/>
</dbReference>
<organism evidence="2 3">
    <name type="scientific">Ruegeria atlantica</name>
    <dbReference type="NCBI Taxonomy" id="81569"/>
    <lineage>
        <taxon>Bacteria</taxon>
        <taxon>Pseudomonadati</taxon>
        <taxon>Pseudomonadota</taxon>
        <taxon>Alphaproteobacteria</taxon>
        <taxon>Rhodobacterales</taxon>
        <taxon>Roseobacteraceae</taxon>
        <taxon>Ruegeria</taxon>
    </lineage>
</organism>
<protein>
    <submittedName>
        <fullName evidence="2">Uncharacterized protein</fullName>
    </submittedName>
</protein>
<evidence type="ECO:0000313" key="2">
    <source>
        <dbReference type="EMBL" id="CUH47434.1"/>
    </source>
</evidence>
<feature type="region of interest" description="Disordered" evidence="1">
    <location>
        <begin position="1"/>
        <end position="20"/>
    </location>
</feature>
<sequence>MTNRAKRRQTAAQDKPHLQQSAELHAWRRLEQIKQAGAQVPLSNNGAARALATISPPARRLLFGMVVVHADAGAGQCVFEQAVTAMGGKTLTWQVLDELHAAGLMRFNDLGNHEMHPLFGSIAHRLFEFGHDADGGGNGVEVGTNSSLHDKRGHVVLASSSIG</sequence>
<reference evidence="2 3" key="1">
    <citation type="submission" date="2015-09" db="EMBL/GenBank/DDBJ databases">
        <authorList>
            <consortium name="Swine Surveillance"/>
        </authorList>
    </citation>
    <scope>NUCLEOTIDE SEQUENCE [LARGE SCALE GENOMIC DNA]</scope>
    <source>
        <strain evidence="2 3">CECT 4292</strain>
    </source>
</reference>
<dbReference type="GeneID" id="55492847"/>
<name>A0A0P1ED34_9RHOB</name>
<accession>A0A0P1ED34</accession>
<dbReference type="AlphaFoldDB" id="A0A0P1ED34"/>
<dbReference type="EMBL" id="CYPU01000024">
    <property type="protein sequence ID" value="CUH47434.1"/>
    <property type="molecule type" value="Genomic_DNA"/>
</dbReference>
<evidence type="ECO:0000313" key="3">
    <source>
        <dbReference type="Proteomes" id="UP000050783"/>
    </source>
</evidence>
<gene>
    <name evidence="2" type="ORF">RUA4292_01604</name>
</gene>
<dbReference type="RefSeq" id="WP_058277131.1">
    <property type="nucleotide sequence ID" value="NZ_CYPU01000024.1"/>
</dbReference>
<evidence type="ECO:0000256" key="1">
    <source>
        <dbReference type="SAM" id="MobiDB-lite"/>
    </source>
</evidence>
<proteinExistence type="predicted"/>